<evidence type="ECO:0000256" key="5">
    <source>
        <dbReference type="ARBA" id="ARBA00022989"/>
    </source>
</evidence>
<keyword evidence="13" id="KW-1185">Reference proteome</keyword>
<accession>A0AAD5Y2D6</accession>
<dbReference type="SUPFAM" id="SSF52540">
    <property type="entry name" value="P-loop containing nucleoside triphosphate hydrolases"/>
    <property type="match status" value="1"/>
</dbReference>
<evidence type="ECO:0000313" key="12">
    <source>
        <dbReference type="EMBL" id="KAJ3224344.1"/>
    </source>
</evidence>
<evidence type="ECO:0000256" key="6">
    <source>
        <dbReference type="ARBA" id="ARBA00023134"/>
    </source>
</evidence>
<feature type="transmembrane region" description="Helical" evidence="9">
    <location>
        <begin position="557"/>
        <end position="574"/>
    </location>
</feature>
<comment type="similarity">
    <text evidence="8">Belongs to the TRAFAC class dynamin-like GTPase superfamily. GB1/RHD3 GTPase family. RHD3 subfamily.</text>
</comment>
<feature type="topological domain" description="Lumenal" evidence="8">
    <location>
        <begin position="578"/>
        <end position="580"/>
    </location>
</feature>
<evidence type="ECO:0000256" key="3">
    <source>
        <dbReference type="ARBA" id="ARBA00022801"/>
    </source>
</evidence>
<reference evidence="12" key="1">
    <citation type="submission" date="2020-05" db="EMBL/GenBank/DDBJ databases">
        <title>Phylogenomic resolution of chytrid fungi.</title>
        <authorList>
            <person name="Stajich J.E."/>
            <person name="Amses K."/>
            <person name="Simmons R."/>
            <person name="Seto K."/>
            <person name="Myers J."/>
            <person name="Bonds A."/>
            <person name="Quandt C.A."/>
            <person name="Barry K."/>
            <person name="Liu P."/>
            <person name="Grigoriev I."/>
            <person name="Longcore J.E."/>
            <person name="James T.Y."/>
        </authorList>
    </citation>
    <scope>NUCLEOTIDE SEQUENCE</scope>
    <source>
        <strain evidence="12">JEL0476</strain>
    </source>
</reference>
<comment type="subcellular location">
    <subcellularLocation>
        <location evidence="8">Endoplasmic reticulum membrane</location>
        <topology evidence="8">Multi-pass membrane protein</topology>
    </subcellularLocation>
    <text evidence="8">Enriched in the cortical ER. Concentrated in punctae along the ER tubules.</text>
</comment>
<dbReference type="InterPro" id="IPR046758">
    <property type="entry name" value="Sey1/RHD3-like_3HB"/>
</dbReference>
<dbReference type="Gene3D" id="2.60.120.200">
    <property type="match status" value="1"/>
</dbReference>
<evidence type="ECO:0000256" key="2">
    <source>
        <dbReference type="ARBA" id="ARBA00022741"/>
    </source>
</evidence>
<evidence type="ECO:0000313" key="13">
    <source>
        <dbReference type="Proteomes" id="UP001211065"/>
    </source>
</evidence>
<protein>
    <submittedName>
        <fullName evidence="12">Dynamin-like GTPase that mediates homotypic ER fusion</fullName>
    </submittedName>
</protein>
<dbReference type="CDD" id="cd01851">
    <property type="entry name" value="GBP"/>
    <property type="match status" value="1"/>
</dbReference>
<dbReference type="InterPro" id="IPR005052">
    <property type="entry name" value="Lectin_leg"/>
</dbReference>
<dbReference type="HAMAP" id="MF_03109">
    <property type="entry name" value="Sey1"/>
    <property type="match status" value="1"/>
</dbReference>
<gene>
    <name evidence="8 12" type="primary">SEY1</name>
    <name evidence="12" type="ORF">HK099_008588</name>
</gene>
<comment type="caution">
    <text evidence="12">The sequence shown here is derived from an EMBL/GenBank/DDBJ whole genome shotgun (WGS) entry which is preliminary data.</text>
</comment>
<dbReference type="GO" id="GO:0005525">
    <property type="term" value="F:GTP binding"/>
    <property type="evidence" value="ECO:0007669"/>
    <property type="project" value="UniProtKB-UniRule"/>
</dbReference>
<dbReference type="GO" id="GO:0016320">
    <property type="term" value="P:endoplasmic reticulum membrane fusion"/>
    <property type="evidence" value="ECO:0007669"/>
    <property type="project" value="TreeGrafter"/>
</dbReference>
<dbReference type="PROSITE" id="PS51328">
    <property type="entry name" value="L_LECTIN_LIKE"/>
    <property type="match status" value="1"/>
</dbReference>
<feature type="topological domain" description="Cytoplasmic" evidence="8">
    <location>
        <begin position="602"/>
        <end position="1099"/>
    </location>
</feature>
<evidence type="ECO:0000256" key="4">
    <source>
        <dbReference type="ARBA" id="ARBA00022824"/>
    </source>
</evidence>
<feature type="topological domain" description="Cytoplasmic" evidence="8">
    <location>
        <begin position="1"/>
        <end position="556"/>
    </location>
</feature>
<dbReference type="InterPro" id="IPR008803">
    <property type="entry name" value="RHD3/Sey1"/>
</dbReference>
<dbReference type="InterPro" id="IPR013320">
    <property type="entry name" value="ConA-like_dom_sf"/>
</dbReference>
<evidence type="ECO:0000256" key="8">
    <source>
        <dbReference type="HAMAP-Rule" id="MF_03109"/>
    </source>
</evidence>
<organism evidence="12 13">
    <name type="scientific">Clydaea vesicula</name>
    <dbReference type="NCBI Taxonomy" id="447962"/>
    <lineage>
        <taxon>Eukaryota</taxon>
        <taxon>Fungi</taxon>
        <taxon>Fungi incertae sedis</taxon>
        <taxon>Chytridiomycota</taxon>
        <taxon>Chytridiomycota incertae sedis</taxon>
        <taxon>Chytridiomycetes</taxon>
        <taxon>Lobulomycetales</taxon>
        <taxon>Lobulomycetaceae</taxon>
        <taxon>Clydaea</taxon>
    </lineage>
</organism>
<feature type="domain" description="L-type lectin-like" evidence="10">
    <location>
        <begin position="652"/>
        <end position="890"/>
    </location>
</feature>
<dbReference type="SUPFAM" id="SSF49899">
    <property type="entry name" value="Concanavalin A-like lectins/glucanases"/>
    <property type="match status" value="1"/>
</dbReference>
<evidence type="ECO:0000256" key="9">
    <source>
        <dbReference type="SAM" id="Phobius"/>
    </source>
</evidence>
<keyword evidence="5 8" id="KW-1133">Transmembrane helix</keyword>
<dbReference type="InterPro" id="IPR030386">
    <property type="entry name" value="G_GB1_RHD3_dom"/>
</dbReference>
<keyword evidence="6 8" id="KW-0342">GTP-binding</keyword>
<feature type="transmembrane region" description="Helical" evidence="9">
    <location>
        <begin position="581"/>
        <end position="600"/>
    </location>
</feature>
<name>A0AAD5Y2D6_9FUNG</name>
<keyword evidence="4 8" id="KW-0256">Endoplasmic reticulum</keyword>
<feature type="transmembrane region" description="Helical" evidence="9">
    <location>
        <begin position="1069"/>
        <end position="1089"/>
    </location>
</feature>
<keyword evidence="3 8" id="KW-0378">Hydrolase</keyword>
<sequence>MAQVVPDMLLNGSDHADETHIEDTRLQILNEHQEFSTQLPYYMKHKWNILSEGFNYHLVAVFGSQSTGKSTLLNKLFGTRFDVMSEKNRQQTTKGLWISKANDFNVLVMDVEGTDGRERGENQDFERKSALFSLATAEVILINMWENMVGLYNGANMGLLKTVFEVNLQLFQKDGDFTGQTPLNALSQTLKADLEKIWAGLNKPKGRENSNISDFFDFSFSALPHKIFAAPMFDKAVELMRERFTKTEDSGYVFLEQYKKNIPADGFPKFAESIWEKIISEKDLDIPTQQQLLAQFRCDEIARLDSGKVIEKLGKIMDDIKSECLDSKLKDVDWSSEDFVNQFLEDVEEITEKRKVEAMEKMVKSLQKFVRESISDPVQVYLNESEDNMWQNVFYVYKTTVEKSTANLTNRSKAFEVGEEEIASAVLSMKRDAWELLLKVLTEGTSEAEMVSKLKRAFDRKFKYDDDEVPRMWNVGDDIDKVFNEAKLEAEKVLRLFVKFDVDFDQFAGIGEEFIDEHALVLLSPLKVQKIKGKFAREADTSFIEAKRSLAPTIAKIPTWFVALTVVLGWNEFMAILYNPVYFVSLALFLVGGFIVYKLGLAGPLFSVARVATGEVTRQVGAQIGKSGVSIDNLTQKFNDISAKSTENLRKSKHDYRKTFKSPFFYPNNSQEIPYFDTTGGVIKTEQSIRLTPSVPNMKGSIWAKEPNTHKNWEIEFSFTAFGRGYMGGKGLAFWYTKDRMIEGPIYGGKDLWTGFGLFFDTSNQEDQRFTPIIYGITKLFFLILKLILKKGVLNDGRKEIEHAKDIPTFSLGTCFRDYRNTAGHVWVRVIYHNSILKVEVDARQEGYSYTSCFESKNILLPTGYYFGMSASTDHLADDHDILSFDAYEYEPEEKKANPSRPYEPEHIKKEGEFHLDKNAKEKIKKVEGYSHNRGSNEFPDTINSHTIQQLQENQFKIIEALNLVHSKLDIPKVGHENNVGVPHDAAKSHEVQTLRQDLGELTKHVQELTNIVHEAFNQLIKTDTNDGAHLNNFVQDHMKVLHAKLDENHEETKKVVDNIKSTNNGGHYTLYVVFFLIGVIVMQVVRTLRKGGKEKKYI</sequence>
<dbReference type="PANTHER" id="PTHR45923">
    <property type="entry name" value="PROTEIN SEY1"/>
    <property type="match status" value="1"/>
</dbReference>
<dbReference type="AlphaFoldDB" id="A0AAD5Y2D6"/>
<dbReference type="FunFam" id="3.40.50.300:FF:000727">
    <property type="entry name" value="Protein SEY1 homolog"/>
    <property type="match status" value="1"/>
</dbReference>
<evidence type="ECO:0000256" key="1">
    <source>
        <dbReference type="ARBA" id="ARBA00022692"/>
    </source>
</evidence>
<dbReference type="Pfam" id="PF20428">
    <property type="entry name" value="Sey1_3HB"/>
    <property type="match status" value="2"/>
</dbReference>
<dbReference type="Proteomes" id="UP001211065">
    <property type="component" value="Unassembled WGS sequence"/>
</dbReference>
<evidence type="ECO:0000259" key="11">
    <source>
        <dbReference type="PROSITE" id="PS51715"/>
    </source>
</evidence>
<dbReference type="PANTHER" id="PTHR45923:SF2">
    <property type="entry name" value="PROTEIN SEY1"/>
    <property type="match status" value="1"/>
</dbReference>
<dbReference type="Gene3D" id="3.40.50.300">
    <property type="entry name" value="P-loop containing nucleotide triphosphate hydrolases"/>
    <property type="match status" value="1"/>
</dbReference>
<keyword evidence="7 8" id="KW-0472">Membrane</keyword>
<keyword evidence="2 8" id="KW-0547">Nucleotide-binding</keyword>
<dbReference type="GO" id="GO:0005789">
    <property type="term" value="C:endoplasmic reticulum membrane"/>
    <property type="evidence" value="ECO:0007669"/>
    <property type="project" value="UniProtKB-SubCell"/>
</dbReference>
<dbReference type="PROSITE" id="PS51715">
    <property type="entry name" value="G_GB1_RHD3"/>
    <property type="match status" value="1"/>
</dbReference>
<dbReference type="EMBL" id="JADGJW010000096">
    <property type="protein sequence ID" value="KAJ3224344.1"/>
    <property type="molecule type" value="Genomic_DNA"/>
</dbReference>
<dbReference type="GO" id="GO:0003924">
    <property type="term" value="F:GTPase activity"/>
    <property type="evidence" value="ECO:0007669"/>
    <property type="project" value="UniProtKB-UniRule"/>
</dbReference>
<dbReference type="InterPro" id="IPR027417">
    <property type="entry name" value="P-loop_NTPase"/>
</dbReference>
<evidence type="ECO:0000256" key="7">
    <source>
        <dbReference type="ARBA" id="ARBA00023136"/>
    </source>
</evidence>
<feature type="domain" description="GB1/RHD3-type G" evidence="11">
    <location>
        <begin position="53"/>
        <end position="178"/>
    </location>
</feature>
<dbReference type="Pfam" id="PF03388">
    <property type="entry name" value="Lectin_leg-like"/>
    <property type="match status" value="1"/>
</dbReference>
<dbReference type="Pfam" id="PF05879">
    <property type="entry name" value="RHD3_GTPase"/>
    <property type="match status" value="1"/>
</dbReference>
<proteinExistence type="inferred from homology"/>
<feature type="binding site" evidence="8">
    <location>
        <begin position="63"/>
        <end position="70"/>
    </location>
    <ligand>
        <name>GTP</name>
        <dbReference type="ChEBI" id="CHEBI:37565"/>
    </ligand>
</feature>
<keyword evidence="1 8" id="KW-0812">Transmembrane</keyword>
<evidence type="ECO:0000259" key="10">
    <source>
        <dbReference type="PROSITE" id="PS51328"/>
    </source>
</evidence>